<dbReference type="RefSeq" id="WP_093526144.1">
    <property type="nucleotide sequence ID" value="NZ_FOIJ01000032.1"/>
</dbReference>
<protein>
    <submittedName>
        <fullName evidence="1">Uncharacterized protein</fullName>
    </submittedName>
</protein>
<dbReference type="AlphaFoldDB" id="A0A1I0LG09"/>
<evidence type="ECO:0000313" key="2">
    <source>
        <dbReference type="Proteomes" id="UP000199181"/>
    </source>
</evidence>
<organism evidence="1 2">
    <name type="scientific">Stigmatella erecta</name>
    <dbReference type="NCBI Taxonomy" id="83460"/>
    <lineage>
        <taxon>Bacteria</taxon>
        <taxon>Pseudomonadati</taxon>
        <taxon>Myxococcota</taxon>
        <taxon>Myxococcia</taxon>
        <taxon>Myxococcales</taxon>
        <taxon>Cystobacterineae</taxon>
        <taxon>Archangiaceae</taxon>
        <taxon>Stigmatella</taxon>
    </lineage>
</organism>
<reference evidence="2" key="1">
    <citation type="submission" date="2016-10" db="EMBL/GenBank/DDBJ databases">
        <authorList>
            <person name="Varghese N."/>
            <person name="Submissions S."/>
        </authorList>
    </citation>
    <scope>NUCLEOTIDE SEQUENCE [LARGE SCALE GENOMIC DNA]</scope>
    <source>
        <strain evidence="2">DSM 16858</strain>
    </source>
</reference>
<evidence type="ECO:0000313" key="1">
    <source>
        <dbReference type="EMBL" id="SEU39099.1"/>
    </source>
</evidence>
<dbReference type="EMBL" id="FOIJ01000032">
    <property type="protein sequence ID" value="SEU39099.1"/>
    <property type="molecule type" value="Genomic_DNA"/>
</dbReference>
<accession>A0A1I0LG09</accession>
<dbReference type="Proteomes" id="UP000199181">
    <property type="component" value="Unassembled WGS sequence"/>
</dbReference>
<gene>
    <name evidence="1" type="ORF">SAMN05443639_1326</name>
</gene>
<keyword evidence="2" id="KW-1185">Reference proteome</keyword>
<name>A0A1I0LG09_9BACT</name>
<sequence length="97" mass="11037">MWIDAIIMPSEEPAPYRPSCRPERSRVHAKALAESHQFRKTVLDYLNSHQLMDAVRWVSEPGSLPFVTLSCQQQVLDRLQQAPQFDAGRSLGLSFTP</sequence>
<proteinExistence type="predicted"/>